<feature type="domain" description="HD" evidence="3">
    <location>
        <begin position="7"/>
        <end position="104"/>
    </location>
</feature>
<dbReference type="InterPro" id="IPR039356">
    <property type="entry name" value="YfbR/HDDC2"/>
</dbReference>
<organism evidence="4 5">
    <name type="scientific">Pleurotus ostreatus (strain PC15)</name>
    <name type="common">Oyster mushroom</name>
    <dbReference type="NCBI Taxonomy" id="1137138"/>
    <lineage>
        <taxon>Eukaryota</taxon>
        <taxon>Fungi</taxon>
        <taxon>Dikarya</taxon>
        <taxon>Basidiomycota</taxon>
        <taxon>Agaricomycotina</taxon>
        <taxon>Agaricomycetes</taxon>
        <taxon>Agaricomycetidae</taxon>
        <taxon>Agaricales</taxon>
        <taxon>Pleurotineae</taxon>
        <taxon>Pleurotaceae</taxon>
        <taxon>Pleurotus</taxon>
    </lineage>
</organism>
<dbReference type="InParanoid" id="A0A067NTS8"/>
<dbReference type="VEuPathDB" id="FungiDB:PLEOSDRAFT_1043827"/>
<dbReference type="GO" id="GO:0046872">
    <property type="term" value="F:metal ion binding"/>
    <property type="evidence" value="ECO:0007669"/>
    <property type="project" value="UniProtKB-KW"/>
</dbReference>
<dbReference type="PANTHER" id="PTHR11845:SF13">
    <property type="entry name" value="5'-DEOXYNUCLEOTIDASE HDDC2"/>
    <property type="match status" value="1"/>
</dbReference>
<name>A0A067NTS8_PLEO1</name>
<evidence type="ECO:0000256" key="1">
    <source>
        <dbReference type="ARBA" id="ARBA00022723"/>
    </source>
</evidence>
<evidence type="ECO:0000259" key="3">
    <source>
        <dbReference type="Pfam" id="PF13023"/>
    </source>
</evidence>
<dbReference type="Gene3D" id="1.10.3210.10">
    <property type="entry name" value="Hypothetical protein af1432"/>
    <property type="match status" value="1"/>
</dbReference>
<dbReference type="Pfam" id="PF13023">
    <property type="entry name" value="HD_3"/>
    <property type="match status" value="1"/>
</dbReference>
<evidence type="ECO:0000313" key="5">
    <source>
        <dbReference type="Proteomes" id="UP000027073"/>
    </source>
</evidence>
<dbReference type="PANTHER" id="PTHR11845">
    <property type="entry name" value="5'-DEOXYNUCLEOTIDASE HDDC2"/>
    <property type="match status" value="1"/>
</dbReference>
<dbReference type="STRING" id="1137138.A0A067NTS8"/>
<dbReference type="GO" id="GO:0002953">
    <property type="term" value="F:5'-deoxynucleotidase activity"/>
    <property type="evidence" value="ECO:0007669"/>
    <property type="project" value="InterPro"/>
</dbReference>
<evidence type="ECO:0000256" key="2">
    <source>
        <dbReference type="ARBA" id="ARBA00022801"/>
    </source>
</evidence>
<dbReference type="OrthoDB" id="10254258at2759"/>
<dbReference type="HOGENOM" id="CLU_039453_3_1_1"/>
<evidence type="ECO:0000313" key="4">
    <source>
        <dbReference type="EMBL" id="KDQ27026.1"/>
    </source>
</evidence>
<keyword evidence="1" id="KW-0479">Metal-binding</keyword>
<protein>
    <recommendedName>
        <fullName evidence="3">HD domain-containing protein</fullName>
    </recommendedName>
</protein>
<keyword evidence="2" id="KW-0378">Hydrolase</keyword>
<dbReference type="GO" id="GO:0005737">
    <property type="term" value="C:cytoplasm"/>
    <property type="evidence" value="ECO:0007669"/>
    <property type="project" value="TreeGrafter"/>
</dbReference>
<reference evidence="5" key="1">
    <citation type="journal article" date="2014" name="Proc. Natl. Acad. Sci. U.S.A.">
        <title>Extensive sampling of basidiomycete genomes demonstrates inadequacy of the white-rot/brown-rot paradigm for wood decay fungi.</title>
        <authorList>
            <person name="Riley R."/>
            <person name="Salamov A.A."/>
            <person name="Brown D.W."/>
            <person name="Nagy L.G."/>
            <person name="Floudas D."/>
            <person name="Held B.W."/>
            <person name="Levasseur A."/>
            <person name="Lombard V."/>
            <person name="Morin E."/>
            <person name="Otillar R."/>
            <person name="Lindquist E.A."/>
            <person name="Sun H."/>
            <person name="LaButti K.M."/>
            <person name="Schmutz J."/>
            <person name="Jabbour D."/>
            <person name="Luo H."/>
            <person name="Baker S.E."/>
            <person name="Pisabarro A.G."/>
            <person name="Walton J.D."/>
            <person name="Blanchette R.A."/>
            <person name="Henrissat B."/>
            <person name="Martin F."/>
            <person name="Cullen D."/>
            <person name="Hibbett D.S."/>
            <person name="Grigoriev I.V."/>
        </authorList>
    </citation>
    <scope>NUCLEOTIDE SEQUENCE [LARGE SCALE GENOMIC DNA]</scope>
    <source>
        <strain evidence="5">PC15</strain>
    </source>
</reference>
<dbReference type="InterPro" id="IPR006674">
    <property type="entry name" value="HD_domain"/>
</dbReference>
<dbReference type="SUPFAM" id="SSF109604">
    <property type="entry name" value="HD-domain/PDEase-like"/>
    <property type="match status" value="1"/>
</dbReference>
<sequence>MNTAAFSISDHMYRMAVLSMCTSDEKLDISKCVMMSIVHDLAEAQVGDITPREGFSKSEKNRLESATMHNFVHDMLHYSPAAQRIEALWLEYEEGQTAEAKFVKGKTI</sequence>
<proteinExistence type="predicted"/>
<gene>
    <name evidence="4" type="ORF">PLEOSDRAFT_1043827</name>
</gene>
<dbReference type="FunCoup" id="A0A067NTS8">
    <property type="interactions" value="152"/>
</dbReference>
<dbReference type="EMBL" id="KL198009">
    <property type="protein sequence ID" value="KDQ27026.1"/>
    <property type="molecule type" value="Genomic_DNA"/>
</dbReference>
<accession>A0A067NTS8</accession>
<dbReference type="AlphaFoldDB" id="A0A067NTS8"/>
<dbReference type="Proteomes" id="UP000027073">
    <property type="component" value="Unassembled WGS sequence"/>
</dbReference>